<protein>
    <recommendedName>
        <fullName evidence="5">Serpentine Receptor, class BC (Class B-like)</fullName>
    </recommendedName>
</protein>
<organism evidence="4">
    <name type="scientific">Caenorhabditis brenneri</name>
    <name type="common">Nematode worm</name>
    <dbReference type="NCBI Taxonomy" id="135651"/>
    <lineage>
        <taxon>Eukaryota</taxon>
        <taxon>Metazoa</taxon>
        <taxon>Ecdysozoa</taxon>
        <taxon>Nematoda</taxon>
        <taxon>Chromadorea</taxon>
        <taxon>Rhabditida</taxon>
        <taxon>Rhabditina</taxon>
        <taxon>Rhabditomorpha</taxon>
        <taxon>Rhabditoidea</taxon>
        <taxon>Rhabditidae</taxon>
        <taxon>Peloderinae</taxon>
        <taxon>Caenorhabditis</taxon>
    </lineage>
</organism>
<feature type="signal peptide" evidence="2">
    <location>
        <begin position="1"/>
        <end position="18"/>
    </location>
</feature>
<feature type="transmembrane region" description="Helical" evidence="1">
    <location>
        <begin position="100"/>
        <end position="122"/>
    </location>
</feature>
<evidence type="ECO:0000256" key="2">
    <source>
        <dbReference type="SAM" id="SignalP"/>
    </source>
</evidence>
<dbReference type="Pfam" id="PF10316">
    <property type="entry name" value="7TM_GPCR_Srbc"/>
    <property type="match status" value="1"/>
</dbReference>
<dbReference type="AlphaFoldDB" id="G0NEH5"/>
<feature type="transmembrane region" description="Helical" evidence="1">
    <location>
        <begin position="246"/>
        <end position="267"/>
    </location>
</feature>
<keyword evidence="2" id="KW-0732">Signal</keyword>
<evidence type="ECO:0000313" key="4">
    <source>
        <dbReference type="Proteomes" id="UP000008068"/>
    </source>
</evidence>
<name>G0NEH5_CAEBE</name>
<dbReference type="HOGENOM" id="CLU_059075_0_0_1"/>
<feature type="transmembrane region" description="Helical" evidence="1">
    <location>
        <begin position="180"/>
        <end position="200"/>
    </location>
</feature>
<dbReference type="PANTHER" id="PTHR10664:SF20">
    <property type="entry name" value="SERPENTINE RECEPTOR, CLASS BC (CLASS B-LIKE)"/>
    <property type="match status" value="1"/>
</dbReference>
<dbReference type="eggNOG" id="ENOG502TH7S">
    <property type="taxonomic scope" value="Eukaryota"/>
</dbReference>
<dbReference type="OrthoDB" id="5873491at2759"/>
<feature type="transmembrane region" description="Helical" evidence="1">
    <location>
        <begin position="212"/>
        <end position="234"/>
    </location>
</feature>
<dbReference type="OMA" id="NCSTIEC"/>
<feature type="transmembrane region" description="Helical" evidence="1">
    <location>
        <begin position="129"/>
        <end position="149"/>
    </location>
</feature>
<accession>G0NEH5</accession>
<dbReference type="Gene3D" id="1.20.1070.10">
    <property type="entry name" value="Rhodopsin 7-helix transmembrane proteins"/>
    <property type="match status" value="1"/>
</dbReference>
<dbReference type="InterPro" id="IPR019420">
    <property type="entry name" value="7TM_GPCR_serpentine_rcpt_Srbc"/>
</dbReference>
<feature type="transmembrane region" description="Helical" evidence="1">
    <location>
        <begin position="6"/>
        <end position="33"/>
    </location>
</feature>
<evidence type="ECO:0000313" key="3">
    <source>
        <dbReference type="EMBL" id="EGT58959.1"/>
    </source>
</evidence>
<keyword evidence="1" id="KW-1133">Transmembrane helix</keyword>
<proteinExistence type="predicted"/>
<keyword evidence="4" id="KW-1185">Reference proteome</keyword>
<gene>
    <name evidence="3" type="ORF">CAEBREN_07900</name>
</gene>
<sequence length="285" mass="32532">MQLHLFLMIFLAIPLSLTAVSINFGLLFAIFISKKLKKCGNLELFYLRFFIDMMVGIGCSIQSILYAIQFSHIRSFLDSHPNFIFYAFWPTANFANVRTFLVMIIALDRFFAVFVPISYFNLRKKIPNVVIFLVPSSYAFVDNFVLWIVCKHEVNLPPNCSTIECLGLKCFAQYAMIYEIVAHLLIAISSLLLAIRLFVWNRKERSKNLERANYLALIDTLVILMFDVVPAIVITSIPNMMNDFSSLLTISKMAGFVFEGCLVIQALKRKNEITDGQKSSVLTSK</sequence>
<evidence type="ECO:0008006" key="5">
    <source>
        <dbReference type="Google" id="ProtNLM"/>
    </source>
</evidence>
<dbReference type="PANTHER" id="PTHR10664">
    <property type="entry name" value="SERPENTINE RECEPTOR-C.ELEGANS"/>
    <property type="match status" value="1"/>
</dbReference>
<dbReference type="EMBL" id="GL379873">
    <property type="protein sequence ID" value="EGT58959.1"/>
    <property type="molecule type" value="Genomic_DNA"/>
</dbReference>
<keyword evidence="1" id="KW-0812">Transmembrane</keyword>
<feature type="transmembrane region" description="Helical" evidence="1">
    <location>
        <begin position="45"/>
        <end position="68"/>
    </location>
</feature>
<evidence type="ECO:0000256" key="1">
    <source>
        <dbReference type="SAM" id="Phobius"/>
    </source>
</evidence>
<dbReference type="SUPFAM" id="SSF81321">
    <property type="entry name" value="Family A G protein-coupled receptor-like"/>
    <property type="match status" value="1"/>
</dbReference>
<feature type="chain" id="PRO_5003405638" description="Serpentine Receptor, class BC (Class B-like)" evidence="2">
    <location>
        <begin position="19"/>
        <end position="285"/>
    </location>
</feature>
<dbReference type="InParanoid" id="G0NEH5"/>
<reference evidence="4" key="1">
    <citation type="submission" date="2011-07" db="EMBL/GenBank/DDBJ databases">
        <authorList>
            <consortium name="Caenorhabditis brenneri Sequencing and Analysis Consortium"/>
            <person name="Wilson R.K."/>
        </authorList>
    </citation>
    <scope>NUCLEOTIDE SEQUENCE [LARGE SCALE GENOMIC DNA]</scope>
    <source>
        <strain evidence="4">PB2801</strain>
    </source>
</reference>
<keyword evidence="1" id="KW-0472">Membrane</keyword>
<dbReference type="Proteomes" id="UP000008068">
    <property type="component" value="Unassembled WGS sequence"/>
</dbReference>